<proteinExistence type="predicted"/>
<sequence length="124" mass="13340">MKLDEDEVYNNPWVLVLVLGSWFCSWGPCPAPGVLVLFLGSWSCLWSLSWSWGADPCPGPDRGPGPGVLVLGFWSLSWSWGSDLCHGPGSGPCPGPGSNLDADFAHFLVLHRRISELNAANAAF</sequence>
<dbReference type="EnsemblMetazoa" id="GBRI010974-RA">
    <property type="protein sequence ID" value="GBRI010974-PA"/>
    <property type="gene ID" value="GBRI010974"/>
</dbReference>
<keyword evidence="1" id="KW-1133">Transmembrane helix</keyword>
<keyword evidence="1" id="KW-0812">Transmembrane</keyword>
<keyword evidence="3" id="KW-1185">Reference proteome</keyword>
<keyword evidence="1" id="KW-0472">Membrane</keyword>
<reference evidence="2" key="2">
    <citation type="submission" date="2020-05" db="UniProtKB">
        <authorList>
            <consortium name="EnsemblMetazoa"/>
        </authorList>
    </citation>
    <scope>IDENTIFICATION</scope>
    <source>
        <strain evidence="2">IAEA</strain>
    </source>
</reference>
<reference evidence="3" key="1">
    <citation type="submission" date="2014-03" db="EMBL/GenBank/DDBJ databases">
        <authorList>
            <person name="Aksoy S."/>
            <person name="Warren W."/>
            <person name="Wilson R.K."/>
        </authorList>
    </citation>
    <scope>NUCLEOTIDE SEQUENCE [LARGE SCALE GENOMIC DNA]</scope>
    <source>
        <strain evidence="3">IAEA</strain>
    </source>
</reference>
<organism evidence="2 3">
    <name type="scientific">Glossina brevipalpis</name>
    <dbReference type="NCBI Taxonomy" id="37001"/>
    <lineage>
        <taxon>Eukaryota</taxon>
        <taxon>Metazoa</taxon>
        <taxon>Ecdysozoa</taxon>
        <taxon>Arthropoda</taxon>
        <taxon>Hexapoda</taxon>
        <taxon>Insecta</taxon>
        <taxon>Pterygota</taxon>
        <taxon>Neoptera</taxon>
        <taxon>Endopterygota</taxon>
        <taxon>Diptera</taxon>
        <taxon>Brachycera</taxon>
        <taxon>Muscomorpha</taxon>
        <taxon>Hippoboscoidea</taxon>
        <taxon>Glossinidae</taxon>
        <taxon>Glossina</taxon>
    </lineage>
</organism>
<dbReference type="Proteomes" id="UP000091820">
    <property type="component" value="Unassembled WGS sequence"/>
</dbReference>
<dbReference type="AlphaFoldDB" id="A0A1A9W9B1"/>
<dbReference type="VEuPathDB" id="VectorBase:GBRI010974"/>
<evidence type="ECO:0000313" key="2">
    <source>
        <dbReference type="EnsemblMetazoa" id="GBRI010974-PA"/>
    </source>
</evidence>
<protein>
    <submittedName>
        <fullName evidence="2">Uncharacterized protein</fullName>
    </submittedName>
</protein>
<evidence type="ECO:0000313" key="3">
    <source>
        <dbReference type="Proteomes" id="UP000091820"/>
    </source>
</evidence>
<evidence type="ECO:0000256" key="1">
    <source>
        <dbReference type="SAM" id="Phobius"/>
    </source>
</evidence>
<feature type="transmembrane region" description="Helical" evidence="1">
    <location>
        <begin position="12"/>
        <end position="39"/>
    </location>
</feature>
<accession>A0A1A9W9B1</accession>
<name>A0A1A9W9B1_9MUSC</name>